<dbReference type="EMBL" id="JABELX010000001">
    <property type="protein sequence ID" value="NNH68979.1"/>
    <property type="molecule type" value="Genomic_DNA"/>
</dbReference>
<dbReference type="GO" id="GO:0005829">
    <property type="term" value="C:cytosol"/>
    <property type="evidence" value="ECO:0007669"/>
    <property type="project" value="TreeGrafter"/>
</dbReference>
<organism evidence="2 3">
    <name type="scientific">Nocardia uniformis</name>
    <dbReference type="NCBI Taxonomy" id="53432"/>
    <lineage>
        <taxon>Bacteria</taxon>
        <taxon>Bacillati</taxon>
        <taxon>Actinomycetota</taxon>
        <taxon>Actinomycetes</taxon>
        <taxon>Mycobacteriales</taxon>
        <taxon>Nocardiaceae</taxon>
        <taxon>Nocardia</taxon>
    </lineage>
</organism>
<keyword evidence="3" id="KW-1185">Reference proteome</keyword>
<dbReference type="RefSeq" id="WP_067525973.1">
    <property type="nucleotide sequence ID" value="NZ_JABELX010000001.1"/>
</dbReference>
<evidence type="ECO:0000313" key="2">
    <source>
        <dbReference type="EMBL" id="NNH68979.1"/>
    </source>
</evidence>
<dbReference type="InterPro" id="IPR036477">
    <property type="entry name" value="Formyl_transf_N_sf"/>
</dbReference>
<dbReference type="PANTHER" id="PTHR11138">
    <property type="entry name" value="METHIONYL-TRNA FORMYLTRANSFERASE"/>
    <property type="match status" value="1"/>
</dbReference>
<dbReference type="Gene3D" id="3.40.50.12230">
    <property type="match status" value="1"/>
</dbReference>
<evidence type="ECO:0000259" key="1">
    <source>
        <dbReference type="Pfam" id="PF00551"/>
    </source>
</evidence>
<accession>A0A849C1V1</accession>
<evidence type="ECO:0000313" key="3">
    <source>
        <dbReference type="Proteomes" id="UP000586827"/>
    </source>
</evidence>
<dbReference type="PANTHER" id="PTHR11138:SF5">
    <property type="entry name" value="METHIONYL-TRNA FORMYLTRANSFERASE, MITOCHONDRIAL"/>
    <property type="match status" value="1"/>
</dbReference>
<reference evidence="2 3" key="1">
    <citation type="submission" date="2020-05" db="EMBL/GenBank/DDBJ databases">
        <title>MicrobeNet Type strains.</title>
        <authorList>
            <person name="Nicholson A.C."/>
        </authorList>
    </citation>
    <scope>NUCLEOTIDE SEQUENCE [LARGE SCALE GENOMIC DNA]</scope>
    <source>
        <strain evidence="2 3">JCM 3224</strain>
    </source>
</reference>
<feature type="domain" description="Formyl transferase N-terminal" evidence="1">
    <location>
        <begin position="84"/>
        <end position="149"/>
    </location>
</feature>
<dbReference type="AlphaFoldDB" id="A0A849C1V1"/>
<dbReference type="InterPro" id="IPR002376">
    <property type="entry name" value="Formyl_transf_N"/>
</dbReference>
<dbReference type="GO" id="GO:0004479">
    <property type="term" value="F:methionyl-tRNA formyltransferase activity"/>
    <property type="evidence" value="ECO:0007669"/>
    <property type="project" value="TreeGrafter"/>
</dbReference>
<dbReference type="SUPFAM" id="SSF53328">
    <property type="entry name" value="Formyltransferase"/>
    <property type="match status" value="1"/>
</dbReference>
<comment type="caution">
    <text evidence="2">The sequence shown here is derived from an EMBL/GenBank/DDBJ whole genome shotgun (WGS) entry which is preliminary data.</text>
</comment>
<proteinExistence type="predicted"/>
<protein>
    <recommendedName>
        <fullName evidence="1">Formyl transferase N-terminal domain-containing protein</fullName>
    </recommendedName>
</protein>
<name>A0A849C1V1_9NOCA</name>
<dbReference type="Pfam" id="PF00551">
    <property type="entry name" value="Formyl_trans_N"/>
    <property type="match status" value="1"/>
</dbReference>
<gene>
    <name evidence="2" type="ORF">HLB23_03665</name>
</gene>
<sequence>MIFIGSGSLLWRAVDFAAGAGHLVDLVVVPVGQELSAGNRRHPLLACADVNNDADRLANAATDGIVFSINNATILRDPILNKGFRVYNIHNGLLPRHRGLPEAAIAYAILNGDNAYGATLHEIDADVDTGAIIDAERFPITRADGFQDIMLEGLRACTLLFERNLEPIVANRTTPIPQPAEGSGYYGRESLHALRDLADHPDYSRATDLGIFSAYYPDLGERLAGTRTKR</sequence>
<dbReference type="Proteomes" id="UP000586827">
    <property type="component" value="Unassembled WGS sequence"/>
</dbReference>